<keyword evidence="3" id="KW-1185">Reference proteome</keyword>
<protein>
    <submittedName>
        <fullName evidence="2">Uncharacterized protein</fullName>
    </submittedName>
</protein>
<evidence type="ECO:0000313" key="2">
    <source>
        <dbReference type="EMBL" id="WNO06011.1"/>
    </source>
</evidence>
<dbReference type="Proteomes" id="UP001302257">
    <property type="component" value="Chromosome"/>
</dbReference>
<proteinExistence type="predicted"/>
<name>A0ABZ0B2G7_9BURK</name>
<evidence type="ECO:0000313" key="3">
    <source>
        <dbReference type="Proteomes" id="UP001302257"/>
    </source>
</evidence>
<sequence length="67" mass="7689">MSKRIKCAWCGFEFDLTKKGRPKQHKDGIKTCSGSGQHADTHKRLRDAAQKNAKDRHEQTKRTTPTH</sequence>
<gene>
    <name evidence="2" type="ORF">RAN89_06165</name>
</gene>
<feature type="compositionally biased region" description="Basic and acidic residues" evidence="1">
    <location>
        <begin position="39"/>
        <end position="61"/>
    </location>
</feature>
<accession>A0ABZ0B2G7</accession>
<reference evidence="2 3" key="1">
    <citation type="submission" date="2023-08" db="EMBL/GenBank/DDBJ databases">
        <title>Rhodoferax potami sp. nov. and Rhodoferax mekongensis sp. nov., isolated from the Mekong River in Thailand.</title>
        <authorList>
            <person name="Kitikhun S."/>
            <person name="Charoenyingcharoen P."/>
            <person name="Siriarchawattana P."/>
            <person name="Likhitrattanapisal S."/>
            <person name="Nilsakha T."/>
            <person name="Chanpet A."/>
            <person name="Rattanawaree P."/>
            <person name="Ingsriswang S."/>
        </authorList>
    </citation>
    <scope>NUCLEOTIDE SEQUENCE [LARGE SCALE GENOMIC DNA]</scope>
    <source>
        <strain evidence="2 3">TBRC 17307</strain>
    </source>
</reference>
<dbReference type="RefSeq" id="WP_313868733.1">
    <property type="nucleotide sequence ID" value="NZ_CP132507.1"/>
</dbReference>
<feature type="region of interest" description="Disordered" evidence="1">
    <location>
        <begin position="20"/>
        <end position="67"/>
    </location>
</feature>
<organism evidence="2 3">
    <name type="scientific">Rhodoferax mekongensis</name>
    <dbReference type="NCBI Taxonomy" id="3068341"/>
    <lineage>
        <taxon>Bacteria</taxon>
        <taxon>Pseudomonadati</taxon>
        <taxon>Pseudomonadota</taxon>
        <taxon>Betaproteobacteria</taxon>
        <taxon>Burkholderiales</taxon>
        <taxon>Comamonadaceae</taxon>
        <taxon>Rhodoferax</taxon>
    </lineage>
</organism>
<dbReference type="EMBL" id="CP132507">
    <property type="protein sequence ID" value="WNO06011.1"/>
    <property type="molecule type" value="Genomic_DNA"/>
</dbReference>
<evidence type="ECO:0000256" key="1">
    <source>
        <dbReference type="SAM" id="MobiDB-lite"/>
    </source>
</evidence>